<evidence type="ECO:0000259" key="4">
    <source>
        <dbReference type="PROSITE" id="PS50111"/>
    </source>
</evidence>
<keyword evidence="6" id="KW-1185">Reference proteome</keyword>
<reference evidence="5 6" key="1">
    <citation type="submission" date="2018-05" db="EMBL/GenBank/DDBJ databases">
        <title>Spiribacter halobius sp. nov., a moderately halophilic bacterium isolated from marine solar saltern.</title>
        <authorList>
            <person name="Zheng W.-S."/>
            <person name="Lu D.-C."/>
            <person name="Du Z.-J."/>
        </authorList>
    </citation>
    <scope>NUCLEOTIDE SEQUENCE [LARGE SCALE GENOMIC DNA]</scope>
    <source>
        <strain evidence="5 6">E85</strain>
    </source>
</reference>
<organism evidence="5 6">
    <name type="scientific">Sediminicurvatus halobius</name>
    <dbReference type="NCBI Taxonomy" id="2182432"/>
    <lineage>
        <taxon>Bacteria</taxon>
        <taxon>Pseudomonadati</taxon>
        <taxon>Pseudomonadota</taxon>
        <taxon>Gammaproteobacteria</taxon>
        <taxon>Chromatiales</taxon>
        <taxon>Ectothiorhodospiraceae</taxon>
        <taxon>Sediminicurvatus</taxon>
    </lineage>
</organism>
<dbReference type="AlphaFoldDB" id="A0A2U2N5Q2"/>
<dbReference type="SUPFAM" id="SSF58104">
    <property type="entry name" value="Methyl-accepting chemotaxis protein (MCP) signaling domain"/>
    <property type="match status" value="1"/>
</dbReference>
<dbReference type="GO" id="GO:0007165">
    <property type="term" value="P:signal transduction"/>
    <property type="evidence" value="ECO:0007669"/>
    <property type="project" value="UniProtKB-KW"/>
</dbReference>
<dbReference type="PANTHER" id="PTHR32089">
    <property type="entry name" value="METHYL-ACCEPTING CHEMOTAXIS PROTEIN MCPB"/>
    <property type="match status" value="1"/>
</dbReference>
<evidence type="ECO:0000256" key="3">
    <source>
        <dbReference type="PROSITE-ProRule" id="PRU00284"/>
    </source>
</evidence>
<dbReference type="SMART" id="SM00283">
    <property type="entry name" value="MA"/>
    <property type="match status" value="1"/>
</dbReference>
<keyword evidence="2 3" id="KW-0807">Transducer</keyword>
<dbReference type="Gene3D" id="1.10.287.950">
    <property type="entry name" value="Methyl-accepting chemotaxis protein"/>
    <property type="match status" value="1"/>
</dbReference>
<dbReference type="OrthoDB" id="2489132at2"/>
<comment type="subcellular location">
    <subcellularLocation>
        <location evidence="1">Membrane</location>
    </subcellularLocation>
</comment>
<sequence length="453" mass="49093">MERIAERTGQLGLELVDVAGHVDDVSAHVSREAEQFAHLSGMAAQMAEVNKTVDQAASAAQQVANDAAGEVDRSQARIRESIDDIRRLADAVTDSGGRLAYLDEALGRVSGVARGISGIAKQTNLLALNATIEASRAGEAGRGFAVVAEEVKELARQTGEATAQIDETLAELASQVRELVQRGEESSAQAHRVQEGTHAIQDVMTSVAAAIADVDRETGRIAGAVRDIDRYCGETASGLAGLTEDVERSSGNLDAAGERINRLLGFTEELVNITLESDSDTEDSPFVRKAQETAAAVSRTFEKAVAGGRISVEDLFDRDYQPIRGTDPQQYLSRYTRFTDEVLPALQEPVRESDSRISACCTTDDRGYIATHALPVSQPQRPDDPVWNAANCRNRRIFDDRVGKAAASNRRPFLLQVYRRDMGGGNFQLFRDASAPITVNGRHWGAVRVIYRL</sequence>
<dbReference type="EMBL" id="QFFI01000006">
    <property type="protein sequence ID" value="PWG64407.1"/>
    <property type="molecule type" value="Genomic_DNA"/>
</dbReference>
<evidence type="ECO:0000256" key="1">
    <source>
        <dbReference type="ARBA" id="ARBA00004370"/>
    </source>
</evidence>
<comment type="caution">
    <text evidence="5">The sequence shown here is derived from an EMBL/GenBank/DDBJ whole genome shotgun (WGS) entry which is preliminary data.</text>
</comment>
<evidence type="ECO:0000256" key="2">
    <source>
        <dbReference type="ARBA" id="ARBA00023224"/>
    </source>
</evidence>
<protein>
    <submittedName>
        <fullName evidence="5">Chemotaxis protein</fullName>
    </submittedName>
</protein>
<evidence type="ECO:0000313" key="5">
    <source>
        <dbReference type="EMBL" id="PWG64407.1"/>
    </source>
</evidence>
<dbReference type="Proteomes" id="UP000245474">
    <property type="component" value="Unassembled WGS sequence"/>
</dbReference>
<evidence type="ECO:0000313" key="6">
    <source>
        <dbReference type="Proteomes" id="UP000245474"/>
    </source>
</evidence>
<dbReference type="Pfam" id="PF00015">
    <property type="entry name" value="MCPsignal"/>
    <property type="match status" value="1"/>
</dbReference>
<accession>A0A2U2N5Q2</accession>
<name>A0A2U2N5Q2_9GAMM</name>
<proteinExistence type="predicted"/>
<dbReference type="PANTHER" id="PTHR32089:SF112">
    <property type="entry name" value="LYSOZYME-LIKE PROTEIN-RELATED"/>
    <property type="match status" value="1"/>
</dbReference>
<dbReference type="InterPro" id="IPR004089">
    <property type="entry name" value="MCPsignal_dom"/>
</dbReference>
<dbReference type="PROSITE" id="PS50111">
    <property type="entry name" value="CHEMOTAXIS_TRANSDUC_2"/>
    <property type="match status" value="1"/>
</dbReference>
<feature type="domain" description="Methyl-accepting transducer" evidence="4">
    <location>
        <begin position="30"/>
        <end position="243"/>
    </location>
</feature>
<dbReference type="GO" id="GO:0006935">
    <property type="term" value="P:chemotaxis"/>
    <property type="evidence" value="ECO:0007669"/>
    <property type="project" value="UniProtKB-ARBA"/>
</dbReference>
<gene>
    <name evidence="5" type="ORF">DEM34_05560</name>
</gene>
<dbReference type="GO" id="GO:0016020">
    <property type="term" value="C:membrane"/>
    <property type="evidence" value="ECO:0007669"/>
    <property type="project" value="UniProtKB-SubCell"/>
</dbReference>